<dbReference type="RefSeq" id="WP_013565529.1">
    <property type="nucleotide sequence ID" value="NC_014962.1"/>
</dbReference>
<dbReference type="FunCoup" id="E8QZV0">
    <property type="interactions" value="241"/>
</dbReference>
<comment type="similarity">
    <text evidence="3">Belongs to the Nudix hydrolase family. NudK subfamily.</text>
</comment>
<dbReference type="GO" id="GO:0006753">
    <property type="term" value="P:nucleoside phosphate metabolic process"/>
    <property type="evidence" value="ECO:0007669"/>
    <property type="project" value="TreeGrafter"/>
</dbReference>
<dbReference type="InterPro" id="IPR020084">
    <property type="entry name" value="NUDIX_hydrolase_CS"/>
</dbReference>
<evidence type="ECO:0000256" key="6">
    <source>
        <dbReference type="ARBA" id="ARBA00032162"/>
    </source>
</evidence>
<dbReference type="PROSITE" id="PS51462">
    <property type="entry name" value="NUDIX"/>
    <property type="match status" value="1"/>
</dbReference>
<reference key="1">
    <citation type="submission" date="2010-11" db="EMBL/GenBank/DDBJ databases">
        <title>The complete sequence of chromosome of Isophaera pallida ATCC 43644.</title>
        <authorList>
            <consortium name="US DOE Joint Genome Institute (JGI-PGF)"/>
            <person name="Lucas S."/>
            <person name="Copeland A."/>
            <person name="Lapidus A."/>
            <person name="Bruce D."/>
            <person name="Goodwin L."/>
            <person name="Pitluck S."/>
            <person name="Kyrpides N."/>
            <person name="Mavromatis K."/>
            <person name="Pagani I."/>
            <person name="Ivanova N."/>
            <person name="Saunders E."/>
            <person name="Brettin T."/>
            <person name="Detter J.C."/>
            <person name="Han C."/>
            <person name="Tapia R."/>
            <person name="Land M."/>
            <person name="Hauser L."/>
            <person name="Markowitz V."/>
            <person name="Cheng J.-F."/>
            <person name="Hugenholtz P."/>
            <person name="Woyke T."/>
            <person name="Wu D."/>
            <person name="Eisen J.A."/>
        </authorList>
    </citation>
    <scope>NUCLEOTIDE SEQUENCE</scope>
    <source>
        <strain>ATCC 43644</strain>
    </source>
</reference>
<protein>
    <recommendedName>
        <fullName evidence="4">GDP-mannose pyrophosphatase</fullName>
    </recommendedName>
    <alternativeName>
        <fullName evidence="6">GDP-mannose hydrolase</fullName>
    </alternativeName>
    <alternativeName>
        <fullName evidence="7">GDPMK</fullName>
    </alternativeName>
</protein>
<dbReference type="Pfam" id="PF00293">
    <property type="entry name" value="NUDIX"/>
    <property type="match status" value="1"/>
</dbReference>
<evidence type="ECO:0000259" key="9">
    <source>
        <dbReference type="PROSITE" id="PS51462"/>
    </source>
</evidence>
<organism evidence="10 11">
    <name type="scientific">Isosphaera pallida (strain ATCC 43644 / DSM 9630 / IS1B)</name>
    <dbReference type="NCBI Taxonomy" id="575540"/>
    <lineage>
        <taxon>Bacteria</taxon>
        <taxon>Pseudomonadati</taxon>
        <taxon>Planctomycetota</taxon>
        <taxon>Planctomycetia</taxon>
        <taxon>Isosphaerales</taxon>
        <taxon>Isosphaeraceae</taxon>
        <taxon>Isosphaera</taxon>
    </lineage>
</organism>
<dbReference type="KEGG" id="ipa:Isop_2671"/>
<evidence type="ECO:0000256" key="8">
    <source>
        <dbReference type="RuleBase" id="RU003476"/>
    </source>
</evidence>
<dbReference type="PANTHER" id="PTHR11839:SF18">
    <property type="entry name" value="NUDIX HYDROLASE DOMAIN-CONTAINING PROTEIN"/>
    <property type="match status" value="1"/>
</dbReference>
<dbReference type="AlphaFoldDB" id="E8QZV0"/>
<dbReference type="eggNOG" id="COG0494">
    <property type="taxonomic scope" value="Bacteria"/>
</dbReference>
<dbReference type="STRING" id="575540.Isop_2671"/>
<comment type="cofactor">
    <cofactor evidence="2">
        <name>Mg(2+)</name>
        <dbReference type="ChEBI" id="CHEBI:18420"/>
    </cofactor>
</comment>
<gene>
    <name evidence="10" type="ordered locus">Isop_2671</name>
</gene>
<dbReference type="SUPFAM" id="SSF55811">
    <property type="entry name" value="Nudix"/>
    <property type="match status" value="1"/>
</dbReference>
<feature type="domain" description="Nudix hydrolase" evidence="9">
    <location>
        <begin position="51"/>
        <end position="178"/>
    </location>
</feature>
<dbReference type="CDD" id="cd03424">
    <property type="entry name" value="NUDIX_ADPRase_Nudt5_UGPPase_Nudt14"/>
    <property type="match status" value="1"/>
</dbReference>
<name>E8QZV0_ISOPI</name>
<evidence type="ECO:0000313" key="10">
    <source>
        <dbReference type="EMBL" id="ADV63241.1"/>
    </source>
</evidence>
<evidence type="ECO:0000256" key="7">
    <source>
        <dbReference type="ARBA" id="ARBA00032272"/>
    </source>
</evidence>
<evidence type="ECO:0000256" key="3">
    <source>
        <dbReference type="ARBA" id="ARBA00007275"/>
    </source>
</evidence>
<keyword evidence="11" id="KW-1185">Reference proteome</keyword>
<evidence type="ECO:0000313" key="11">
    <source>
        <dbReference type="Proteomes" id="UP000008631"/>
    </source>
</evidence>
<dbReference type="InterPro" id="IPR000086">
    <property type="entry name" value="NUDIX_hydrolase_dom"/>
</dbReference>
<accession>E8QZV0</accession>
<dbReference type="PANTHER" id="PTHR11839">
    <property type="entry name" value="UDP/ADP-SUGAR PYROPHOSPHATASE"/>
    <property type="match status" value="1"/>
</dbReference>
<evidence type="ECO:0000256" key="5">
    <source>
        <dbReference type="ARBA" id="ARBA00022801"/>
    </source>
</evidence>
<evidence type="ECO:0000256" key="4">
    <source>
        <dbReference type="ARBA" id="ARBA00016377"/>
    </source>
</evidence>
<proteinExistence type="inferred from homology"/>
<dbReference type="PROSITE" id="PS00893">
    <property type="entry name" value="NUDIX_BOX"/>
    <property type="match status" value="1"/>
</dbReference>
<reference evidence="10 11" key="2">
    <citation type="journal article" date="2011" name="Stand. Genomic Sci.">
        <title>Complete genome sequence of Isosphaera pallida type strain (IS1B).</title>
        <authorList>
            <consortium name="US DOE Joint Genome Institute (JGI-PGF)"/>
            <person name="Goker M."/>
            <person name="Cleland D."/>
            <person name="Saunders E."/>
            <person name="Lapidus A."/>
            <person name="Nolan M."/>
            <person name="Lucas S."/>
            <person name="Hammon N."/>
            <person name="Deshpande S."/>
            <person name="Cheng J.F."/>
            <person name="Tapia R."/>
            <person name="Han C."/>
            <person name="Goodwin L."/>
            <person name="Pitluck S."/>
            <person name="Liolios K."/>
            <person name="Pagani I."/>
            <person name="Ivanova N."/>
            <person name="Mavromatis K."/>
            <person name="Pati A."/>
            <person name="Chen A."/>
            <person name="Palaniappan K."/>
            <person name="Land M."/>
            <person name="Hauser L."/>
            <person name="Chang Y.J."/>
            <person name="Jeffries C.D."/>
            <person name="Detter J.C."/>
            <person name="Beck B."/>
            <person name="Woyke T."/>
            <person name="Bristow J."/>
            <person name="Eisen J.A."/>
            <person name="Markowitz V."/>
            <person name="Hugenholtz P."/>
            <person name="Kyrpides N.C."/>
            <person name="Klenk H.P."/>
        </authorList>
    </citation>
    <scope>NUCLEOTIDE SEQUENCE [LARGE SCALE GENOMIC DNA]</scope>
    <source>
        <strain evidence="11">ATCC 43644 / DSM 9630 / IS1B</strain>
    </source>
</reference>
<evidence type="ECO:0000256" key="1">
    <source>
        <dbReference type="ARBA" id="ARBA00000847"/>
    </source>
</evidence>
<keyword evidence="5 8" id="KW-0378">Hydrolase</keyword>
<sequence length="188" mass="20959">MSEPLMSRDEMPTEPASHPLRIVYRGRKFDLALKTIKLAGGGTCEREVIVHRGAVVMLPLLNDGRIVLIRNYRYVLDQPLWELPAGTIDPGETVVQTAARELAEETGYRAATLEPLAHWYVSPGTLTERMNLVLCRDLTPGPDNLQPDEVLTVHPLSAEEVFDMIDHGEIEDAKTIIALLTARRRGLV</sequence>
<evidence type="ECO:0000256" key="2">
    <source>
        <dbReference type="ARBA" id="ARBA00001946"/>
    </source>
</evidence>
<comment type="catalytic activity">
    <reaction evidence="1">
        <text>GDP-alpha-D-mannose + H2O = alpha-D-mannose 1-phosphate + GMP + 2 H(+)</text>
        <dbReference type="Rhea" id="RHEA:27978"/>
        <dbReference type="ChEBI" id="CHEBI:15377"/>
        <dbReference type="ChEBI" id="CHEBI:15378"/>
        <dbReference type="ChEBI" id="CHEBI:57527"/>
        <dbReference type="ChEBI" id="CHEBI:58115"/>
        <dbReference type="ChEBI" id="CHEBI:58409"/>
    </reaction>
</comment>
<dbReference type="InterPro" id="IPR015797">
    <property type="entry name" value="NUDIX_hydrolase-like_dom_sf"/>
</dbReference>
<dbReference type="PRINTS" id="PR00502">
    <property type="entry name" value="NUDIXFAMILY"/>
</dbReference>
<dbReference type="Gene3D" id="3.90.79.10">
    <property type="entry name" value="Nucleoside Triphosphate Pyrophosphohydrolase"/>
    <property type="match status" value="1"/>
</dbReference>
<dbReference type="GO" id="GO:0019693">
    <property type="term" value="P:ribose phosphate metabolic process"/>
    <property type="evidence" value="ECO:0007669"/>
    <property type="project" value="TreeGrafter"/>
</dbReference>
<dbReference type="HOGENOM" id="CLU_062658_5_1_0"/>
<dbReference type="GO" id="GO:0016462">
    <property type="term" value="F:pyrophosphatase activity"/>
    <property type="evidence" value="ECO:0007669"/>
    <property type="project" value="UniProtKB-ARBA"/>
</dbReference>
<dbReference type="InterPro" id="IPR020476">
    <property type="entry name" value="Nudix_hydrolase"/>
</dbReference>
<dbReference type="InParanoid" id="E8QZV0"/>
<dbReference type="EMBL" id="CP002353">
    <property type="protein sequence ID" value="ADV63241.1"/>
    <property type="molecule type" value="Genomic_DNA"/>
</dbReference>
<dbReference type="Proteomes" id="UP000008631">
    <property type="component" value="Chromosome"/>
</dbReference>